<evidence type="ECO:0000256" key="1">
    <source>
        <dbReference type="SAM" id="MobiDB-lite"/>
    </source>
</evidence>
<organism evidence="2 3">
    <name type="scientific">Pseudomonas kitaguniensis</name>
    <dbReference type="NCBI Taxonomy" id="2607908"/>
    <lineage>
        <taxon>Bacteria</taxon>
        <taxon>Pseudomonadati</taxon>
        <taxon>Pseudomonadota</taxon>
        <taxon>Gammaproteobacteria</taxon>
        <taxon>Pseudomonadales</taxon>
        <taxon>Pseudomonadaceae</taxon>
        <taxon>Pseudomonas</taxon>
    </lineage>
</organism>
<accession>A0A5N7JRV8</accession>
<name>A0A5N7JRV8_9PSED</name>
<protein>
    <submittedName>
        <fullName evidence="2">Uncharacterized protein</fullName>
    </submittedName>
</protein>
<evidence type="ECO:0000313" key="2">
    <source>
        <dbReference type="EMBL" id="MPQ84118.1"/>
    </source>
</evidence>
<gene>
    <name evidence="2" type="ORF">F0170_09040</name>
</gene>
<dbReference type="Proteomes" id="UP000325438">
    <property type="component" value="Unassembled WGS sequence"/>
</dbReference>
<evidence type="ECO:0000313" key="3">
    <source>
        <dbReference type="Proteomes" id="UP000325438"/>
    </source>
</evidence>
<feature type="compositionally biased region" description="Low complexity" evidence="1">
    <location>
        <begin position="65"/>
        <end position="78"/>
    </location>
</feature>
<sequence length="84" mass="8568">MRCALCGSWRALARLPASPRFCGSGLARDAGNSIQQAHRVDAIASKPAPTIQALAAIAVTSTRMPSTARAATPTAARTGHGVAK</sequence>
<feature type="region of interest" description="Disordered" evidence="1">
    <location>
        <begin position="65"/>
        <end position="84"/>
    </location>
</feature>
<dbReference type="AlphaFoldDB" id="A0A5N7JRV8"/>
<comment type="caution">
    <text evidence="2">The sequence shown here is derived from an EMBL/GenBank/DDBJ whole genome shotgun (WGS) entry which is preliminary data.</text>
</comment>
<proteinExistence type="predicted"/>
<dbReference type="EMBL" id="VUBA01000048">
    <property type="protein sequence ID" value="MPQ84118.1"/>
    <property type="molecule type" value="Genomic_DNA"/>
</dbReference>
<reference evidence="2 3" key="1">
    <citation type="submission" date="2019-09" db="EMBL/GenBank/DDBJ databases">
        <title>The draft genomes of Allium pathogen Pseudomonas sp.</title>
        <authorList>
            <person name="Fujikawa T."/>
            <person name="Sawada H."/>
        </authorList>
    </citation>
    <scope>NUCLEOTIDE SEQUENCE [LARGE SCALE GENOMIC DNA]</scope>
    <source>
        <strain evidence="2 3">MAFF 730085</strain>
    </source>
</reference>